<feature type="region of interest" description="Disordered" evidence="1">
    <location>
        <begin position="144"/>
        <end position="347"/>
    </location>
</feature>
<proteinExistence type="predicted"/>
<accession>A0A0C3J758</accession>
<name>A0A0C3J758_PISTI</name>
<keyword evidence="3" id="KW-1185">Reference proteome</keyword>
<dbReference type="EMBL" id="KN832158">
    <property type="protein sequence ID" value="KIN93536.1"/>
    <property type="molecule type" value="Genomic_DNA"/>
</dbReference>
<dbReference type="OrthoDB" id="2682158at2759"/>
<dbReference type="AlphaFoldDB" id="A0A0C3J758"/>
<feature type="compositionally biased region" description="Basic and acidic residues" evidence="1">
    <location>
        <begin position="35"/>
        <end position="49"/>
    </location>
</feature>
<feature type="compositionally biased region" description="Acidic residues" evidence="1">
    <location>
        <begin position="287"/>
        <end position="301"/>
    </location>
</feature>
<dbReference type="Proteomes" id="UP000054217">
    <property type="component" value="Unassembled WGS sequence"/>
</dbReference>
<feature type="region of interest" description="Disordered" evidence="1">
    <location>
        <begin position="398"/>
        <end position="420"/>
    </location>
</feature>
<sequence>MTKLKHKKQSRIDKLGESLSELHGDLEVHKRKNRAKEERRQKKQQDKHTNQQLRLINKPKGRAGRGSGYKLIDALGLTEKKDVYNHLSDVVWKLVYHYLDTSCSLSHQSDKLLVKKVIWRAQAESEILMQCEGGWGARALIAQRKREESNDKDEEEVGTDDAGANRRIKCTLGTQKKRKRDKSKSESEEVDTDDASDNRHIKCTLGTHKKRKRSKSKSKSNSESESKEMDTGNAGDNRHIKRTSDTQKKRKRDNSQSKSKEMYADDAGASNRHSKHAPGTQRKMERDEDDDEDDNNEDEDERSVYPKCTEARQKMRKSIVSNDDIQPNMHAKGGKGHQCLGGTQKNRKRNELVDESIDDQQSCILQAANGMLGMERQESISNGSHTPRPLASVWEQADEAEVPAASECHDGSQKKKRDNVSLGLQDLTDEEDNAETQSSVITQDDFPPRCPGIYCKDKVPSRMSQDLFAALQRYISMTRKQHGRNFETVQLGAQICTMIKREHRKYEQLKIAAKKGWPISIIDFKQIPGHIVKWQDQLDPILRNRSLHEQQHVWKCFKADLVEDGWTLEKLARMQNSALCSRSVILDHSHAG</sequence>
<protein>
    <submittedName>
        <fullName evidence="2">Uncharacterized protein</fullName>
    </submittedName>
</protein>
<feature type="compositionally biased region" description="Acidic residues" evidence="1">
    <location>
        <begin position="150"/>
        <end position="159"/>
    </location>
</feature>
<evidence type="ECO:0000313" key="3">
    <source>
        <dbReference type="Proteomes" id="UP000054217"/>
    </source>
</evidence>
<reference evidence="3" key="2">
    <citation type="submission" date="2015-01" db="EMBL/GenBank/DDBJ databases">
        <title>Evolutionary Origins and Diversification of the Mycorrhizal Mutualists.</title>
        <authorList>
            <consortium name="DOE Joint Genome Institute"/>
            <consortium name="Mycorrhizal Genomics Consortium"/>
            <person name="Kohler A."/>
            <person name="Kuo A."/>
            <person name="Nagy L.G."/>
            <person name="Floudas D."/>
            <person name="Copeland A."/>
            <person name="Barry K.W."/>
            <person name="Cichocki N."/>
            <person name="Veneault-Fourrey C."/>
            <person name="LaButti K."/>
            <person name="Lindquist E.A."/>
            <person name="Lipzen A."/>
            <person name="Lundell T."/>
            <person name="Morin E."/>
            <person name="Murat C."/>
            <person name="Riley R."/>
            <person name="Ohm R."/>
            <person name="Sun H."/>
            <person name="Tunlid A."/>
            <person name="Henrissat B."/>
            <person name="Grigoriev I.V."/>
            <person name="Hibbett D.S."/>
            <person name="Martin F."/>
        </authorList>
    </citation>
    <scope>NUCLEOTIDE SEQUENCE [LARGE SCALE GENOMIC DNA]</scope>
    <source>
        <strain evidence="3">Marx 270</strain>
    </source>
</reference>
<dbReference type="InParanoid" id="A0A0C3J758"/>
<feature type="compositionally biased region" description="Basic and acidic residues" evidence="1">
    <location>
        <begin position="220"/>
        <end position="263"/>
    </location>
</feature>
<feature type="region of interest" description="Disordered" evidence="1">
    <location>
        <begin position="23"/>
        <end position="50"/>
    </location>
</feature>
<reference evidence="2 3" key="1">
    <citation type="submission" date="2014-04" db="EMBL/GenBank/DDBJ databases">
        <authorList>
            <consortium name="DOE Joint Genome Institute"/>
            <person name="Kuo A."/>
            <person name="Kohler A."/>
            <person name="Costa M.D."/>
            <person name="Nagy L.G."/>
            <person name="Floudas D."/>
            <person name="Copeland A."/>
            <person name="Barry K.W."/>
            <person name="Cichocki N."/>
            <person name="Veneault-Fourrey C."/>
            <person name="LaButti K."/>
            <person name="Lindquist E.A."/>
            <person name="Lipzen A."/>
            <person name="Lundell T."/>
            <person name="Morin E."/>
            <person name="Murat C."/>
            <person name="Sun H."/>
            <person name="Tunlid A."/>
            <person name="Henrissat B."/>
            <person name="Grigoriev I.V."/>
            <person name="Hibbett D.S."/>
            <person name="Martin F."/>
            <person name="Nordberg H.P."/>
            <person name="Cantor M.N."/>
            <person name="Hua S.X."/>
        </authorList>
    </citation>
    <scope>NUCLEOTIDE SEQUENCE [LARGE SCALE GENOMIC DNA]</scope>
    <source>
        <strain evidence="2 3">Marx 270</strain>
    </source>
</reference>
<organism evidence="2 3">
    <name type="scientific">Pisolithus tinctorius Marx 270</name>
    <dbReference type="NCBI Taxonomy" id="870435"/>
    <lineage>
        <taxon>Eukaryota</taxon>
        <taxon>Fungi</taxon>
        <taxon>Dikarya</taxon>
        <taxon>Basidiomycota</taxon>
        <taxon>Agaricomycotina</taxon>
        <taxon>Agaricomycetes</taxon>
        <taxon>Agaricomycetidae</taxon>
        <taxon>Boletales</taxon>
        <taxon>Sclerodermatineae</taxon>
        <taxon>Pisolithaceae</taxon>
        <taxon>Pisolithus</taxon>
    </lineage>
</organism>
<evidence type="ECO:0000313" key="2">
    <source>
        <dbReference type="EMBL" id="KIN93536.1"/>
    </source>
</evidence>
<evidence type="ECO:0000256" key="1">
    <source>
        <dbReference type="SAM" id="MobiDB-lite"/>
    </source>
</evidence>
<feature type="compositionally biased region" description="Basic residues" evidence="1">
    <location>
        <begin position="207"/>
        <end position="218"/>
    </location>
</feature>
<gene>
    <name evidence="2" type="ORF">M404DRAFT_11403</name>
</gene>
<dbReference type="STRING" id="870435.A0A0C3J758"/>
<dbReference type="HOGENOM" id="CLU_039652_0_0_1"/>